<dbReference type="STRING" id="313367.JSE7799_00638"/>
<dbReference type="OrthoDB" id="7877471at2"/>
<dbReference type="Proteomes" id="UP000049455">
    <property type="component" value="Unassembled WGS sequence"/>
</dbReference>
<evidence type="ECO:0000313" key="3">
    <source>
        <dbReference type="Proteomes" id="UP000049455"/>
    </source>
</evidence>
<accession>A0A0M7B538</accession>
<evidence type="ECO:0000313" key="2">
    <source>
        <dbReference type="EMBL" id="CUH23630.1"/>
    </source>
</evidence>
<dbReference type="RefSeq" id="WP_055662308.1">
    <property type="nucleotide sequence ID" value="NZ_CYPR01000039.1"/>
</dbReference>
<protein>
    <recommendedName>
        <fullName evidence="4">Preprotein translocase subunit SecD</fullName>
    </recommendedName>
</protein>
<keyword evidence="3" id="KW-1185">Reference proteome</keyword>
<organism evidence="2 3">
    <name type="scientific">Jannaschia seosinensis</name>
    <dbReference type="NCBI Taxonomy" id="313367"/>
    <lineage>
        <taxon>Bacteria</taxon>
        <taxon>Pseudomonadati</taxon>
        <taxon>Pseudomonadota</taxon>
        <taxon>Alphaproteobacteria</taxon>
        <taxon>Rhodobacterales</taxon>
        <taxon>Roseobacteraceae</taxon>
        <taxon>Jannaschia</taxon>
    </lineage>
</organism>
<name>A0A0M7B538_9RHOB</name>
<sequence length="120" mass="12303">MIRIALLSAALASPVAADDLFTVGTAEVVLSFAPTDVAAVAGGPGDGAVSVQLTEDAALRFGAFTRDHLGERIRVTRCGRTIMRPVIHDAIFGGTLLLTVAEGMSAQTLRDEIAGAAPCP</sequence>
<gene>
    <name evidence="2" type="ORF">JSE7799_00638</name>
</gene>
<reference evidence="2 3" key="1">
    <citation type="submission" date="2015-09" db="EMBL/GenBank/DDBJ databases">
        <authorList>
            <person name="Jackson K.R."/>
            <person name="Lunt B.L."/>
            <person name="Fisher J.N.B."/>
            <person name="Gardner A.V."/>
            <person name="Bailey M.E."/>
            <person name="Deus L.M."/>
            <person name="Earl A.S."/>
            <person name="Gibby P.D."/>
            <person name="Hartmann K.A."/>
            <person name="Liu J.E."/>
            <person name="Manci A.M."/>
            <person name="Nielsen D.A."/>
            <person name="Solomon M.B."/>
            <person name="Breakwell D.P."/>
            <person name="Burnett S.H."/>
            <person name="Grose J.H."/>
        </authorList>
    </citation>
    <scope>NUCLEOTIDE SEQUENCE [LARGE SCALE GENOMIC DNA]</scope>
    <source>
        <strain evidence="2 3">CECT 7799</strain>
    </source>
</reference>
<dbReference type="AlphaFoldDB" id="A0A0M7B538"/>
<evidence type="ECO:0008006" key="4">
    <source>
        <dbReference type="Google" id="ProtNLM"/>
    </source>
</evidence>
<dbReference type="Gene3D" id="3.30.1360.200">
    <property type="match status" value="1"/>
</dbReference>
<evidence type="ECO:0000256" key="1">
    <source>
        <dbReference type="SAM" id="SignalP"/>
    </source>
</evidence>
<keyword evidence="1" id="KW-0732">Signal</keyword>
<dbReference type="EMBL" id="CYPR01000039">
    <property type="protein sequence ID" value="CUH23630.1"/>
    <property type="molecule type" value="Genomic_DNA"/>
</dbReference>
<proteinExistence type="predicted"/>
<feature type="signal peptide" evidence="1">
    <location>
        <begin position="1"/>
        <end position="17"/>
    </location>
</feature>
<feature type="chain" id="PRO_5005809889" description="Preprotein translocase subunit SecD" evidence="1">
    <location>
        <begin position="18"/>
        <end position="120"/>
    </location>
</feature>